<comment type="caution">
    <text evidence="2">The sequence shown here is derived from an EMBL/GenBank/DDBJ whole genome shotgun (WGS) entry which is preliminary data.</text>
</comment>
<accession>A0A2G2X5W2</accession>
<evidence type="ECO:0000313" key="2">
    <source>
        <dbReference type="EMBL" id="PHT52895.1"/>
    </source>
</evidence>
<protein>
    <submittedName>
        <fullName evidence="2">Uncharacterized protein</fullName>
    </submittedName>
</protein>
<evidence type="ECO:0000256" key="1">
    <source>
        <dbReference type="SAM" id="MobiDB-lite"/>
    </source>
</evidence>
<dbReference type="OrthoDB" id="1752277at2759"/>
<keyword evidence="3" id="KW-1185">Reference proteome</keyword>
<dbReference type="STRING" id="33114.A0A2G2X5W2"/>
<proteinExistence type="predicted"/>
<organism evidence="2 3">
    <name type="scientific">Capsicum baccatum</name>
    <name type="common">Peruvian pepper</name>
    <dbReference type="NCBI Taxonomy" id="33114"/>
    <lineage>
        <taxon>Eukaryota</taxon>
        <taxon>Viridiplantae</taxon>
        <taxon>Streptophyta</taxon>
        <taxon>Embryophyta</taxon>
        <taxon>Tracheophyta</taxon>
        <taxon>Spermatophyta</taxon>
        <taxon>Magnoliopsida</taxon>
        <taxon>eudicotyledons</taxon>
        <taxon>Gunneridae</taxon>
        <taxon>Pentapetalae</taxon>
        <taxon>asterids</taxon>
        <taxon>lamiids</taxon>
        <taxon>Solanales</taxon>
        <taxon>Solanaceae</taxon>
        <taxon>Solanoideae</taxon>
        <taxon>Capsiceae</taxon>
        <taxon>Capsicum</taxon>
    </lineage>
</organism>
<dbReference type="EMBL" id="MLFT02000003">
    <property type="protein sequence ID" value="PHT52895.1"/>
    <property type="molecule type" value="Genomic_DNA"/>
</dbReference>
<sequence>MTLHINLRVNIDGSAEADKYEDNSLHAVWSNHAGHRRLIRYGNSSSSAHALVHEKGENNATLALSKLTNRLNFLKEHQTQIAHELQHLGKTSLTNLSKTKKKVKSESHHPDKVQASQSQTSGKNVLDDGQSLQHPDLDKENSNCLPNTEKGPAAIPTRTNSR</sequence>
<feature type="region of interest" description="Disordered" evidence="1">
    <location>
        <begin position="97"/>
        <end position="162"/>
    </location>
</feature>
<reference evidence="2 3" key="1">
    <citation type="journal article" date="2017" name="Genome Biol.">
        <title>New reference genome sequences of hot pepper reveal the massive evolution of plant disease-resistance genes by retroduplication.</title>
        <authorList>
            <person name="Kim S."/>
            <person name="Park J."/>
            <person name="Yeom S.I."/>
            <person name="Kim Y.M."/>
            <person name="Seo E."/>
            <person name="Kim K.T."/>
            <person name="Kim M.S."/>
            <person name="Lee J.M."/>
            <person name="Cheong K."/>
            <person name="Shin H.S."/>
            <person name="Kim S.B."/>
            <person name="Han K."/>
            <person name="Lee J."/>
            <person name="Park M."/>
            <person name="Lee H.A."/>
            <person name="Lee H.Y."/>
            <person name="Lee Y."/>
            <person name="Oh S."/>
            <person name="Lee J.H."/>
            <person name="Choi E."/>
            <person name="Choi E."/>
            <person name="Lee S.E."/>
            <person name="Jeon J."/>
            <person name="Kim H."/>
            <person name="Choi G."/>
            <person name="Song H."/>
            <person name="Lee J."/>
            <person name="Lee S.C."/>
            <person name="Kwon J.K."/>
            <person name="Lee H.Y."/>
            <person name="Koo N."/>
            <person name="Hong Y."/>
            <person name="Kim R.W."/>
            <person name="Kang W.H."/>
            <person name="Huh J.H."/>
            <person name="Kang B.C."/>
            <person name="Yang T.J."/>
            <person name="Lee Y.H."/>
            <person name="Bennetzen J.L."/>
            <person name="Choi D."/>
        </authorList>
    </citation>
    <scope>NUCLEOTIDE SEQUENCE [LARGE SCALE GENOMIC DNA]</scope>
    <source>
        <strain evidence="3">cv. PBC81</strain>
    </source>
</reference>
<dbReference type="Proteomes" id="UP000224567">
    <property type="component" value="Unassembled WGS sequence"/>
</dbReference>
<name>A0A2G2X5W2_CAPBA</name>
<evidence type="ECO:0000313" key="3">
    <source>
        <dbReference type="Proteomes" id="UP000224567"/>
    </source>
</evidence>
<dbReference type="AlphaFoldDB" id="A0A2G2X5W2"/>
<feature type="compositionally biased region" description="Polar residues" evidence="1">
    <location>
        <begin position="114"/>
        <end position="123"/>
    </location>
</feature>
<gene>
    <name evidence="2" type="ORF">CQW23_07357</name>
</gene>
<reference evidence="3" key="2">
    <citation type="journal article" date="2017" name="J. Anim. Genet.">
        <title>Multiple reference genome sequences of hot pepper reveal the massive evolution of plant disease resistance genes by retroduplication.</title>
        <authorList>
            <person name="Kim S."/>
            <person name="Park J."/>
            <person name="Yeom S.-I."/>
            <person name="Kim Y.-M."/>
            <person name="Seo E."/>
            <person name="Kim K.-T."/>
            <person name="Kim M.-S."/>
            <person name="Lee J.M."/>
            <person name="Cheong K."/>
            <person name="Shin H.-S."/>
            <person name="Kim S.-B."/>
            <person name="Han K."/>
            <person name="Lee J."/>
            <person name="Park M."/>
            <person name="Lee H.-A."/>
            <person name="Lee H.-Y."/>
            <person name="Lee Y."/>
            <person name="Oh S."/>
            <person name="Lee J.H."/>
            <person name="Choi E."/>
            <person name="Choi E."/>
            <person name="Lee S.E."/>
            <person name="Jeon J."/>
            <person name="Kim H."/>
            <person name="Choi G."/>
            <person name="Song H."/>
            <person name="Lee J."/>
            <person name="Lee S.-C."/>
            <person name="Kwon J.-K."/>
            <person name="Lee H.-Y."/>
            <person name="Koo N."/>
            <person name="Hong Y."/>
            <person name="Kim R.W."/>
            <person name="Kang W.-H."/>
            <person name="Huh J.H."/>
            <person name="Kang B.-C."/>
            <person name="Yang T.-J."/>
            <person name="Lee Y.-H."/>
            <person name="Bennetzen J.L."/>
            <person name="Choi D."/>
        </authorList>
    </citation>
    <scope>NUCLEOTIDE SEQUENCE [LARGE SCALE GENOMIC DNA]</scope>
    <source>
        <strain evidence="3">cv. PBC81</strain>
    </source>
</reference>